<dbReference type="OrthoDB" id="2442217at2759"/>
<sequence>NSSQSSQGFLPLDYSQDELQEDLINVENMISSDDEKEHDNDPVFNLEQSLYKYALASAEFENDLWKEFNVEDIPILQEISKADPECTAMHLGDTETTLLHFAKLIEMVAYSENDIIKKNLLQGLIPCIENFNLDSSSASSSKLPSFLIRTLLFQKYEIVRQKQKECKSTITEFNKSEIVKSTAFLSSIILTTAFKG</sequence>
<accession>A0A9N9JYM2</accession>
<evidence type="ECO:0000313" key="2">
    <source>
        <dbReference type="Proteomes" id="UP000789405"/>
    </source>
</evidence>
<name>A0A9N9JYM2_9GLOM</name>
<dbReference type="EMBL" id="CAJVPY010034552">
    <property type="protein sequence ID" value="CAG8800134.1"/>
    <property type="molecule type" value="Genomic_DNA"/>
</dbReference>
<proteinExistence type="predicted"/>
<gene>
    <name evidence="1" type="ORF">DERYTH_LOCUS23205</name>
</gene>
<dbReference type="Proteomes" id="UP000789405">
    <property type="component" value="Unassembled WGS sequence"/>
</dbReference>
<dbReference type="AlphaFoldDB" id="A0A9N9JYM2"/>
<feature type="non-terminal residue" evidence="1">
    <location>
        <position position="1"/>
    </location>
</feature>
<comment type="caution">
    <text evidence="1">The sequence shown here is derived from an EMBL/GenBank/DDBJ whole genome shotgun (WGS) entry which is preliminary data.</text>
</comment>
<keyword evidence="2" id="KW-1185">Reference proteome</keyword>
<organism evidence="1 2">
    <name type="scientific">Dentiscutata erythropus</name>
    <dbReference type="NCBI Taxonomy" id="1348616"/>
    <lineage>
        <taxon>Eukaryota</taxon>
        <taxon>Fungi</taxon>
        <taxon>Fungi incertae sedis</taxon>
        <taxon>Mucoromycota</taxon>
        <taxon>Glomeromycotina</taxon>
        <taxon>Glomeromycetes</taxon>
        <taxon>Diversisporales</taxon>
        <taxon>Gigasporaceae</taxon>
        <taxon>Dentiscutata</taxon>
    </lineage>
</organism>
<reference evidence="1" key="1">
    <citation type="submission" date="2021-06" db="EMBL/GenBank/DDBJ databases">
        <authorList>
            <person name="Kallberg Y."/>
            <person name="Tangrot J."/>
            <person name="Rosling A."/>
        </authorList>
    </citation>
    <scope>NUCLEOTIDE SEQUENCE</scope>
    <source>
        <strain evidence="1">MA453B</strain>
    </source>
</reference>
<protein>
    <submittedName>
        <fullName evidence="1">13920_t:CDS:1</fullName>
    </submittedName>
</protein>
<evidence type="ECO:0000313" key="1">
    <source>
        <dbReference type="EMBL" id="CAG8800134.1"/>
    </source>
</evidence>